<sequence length="156" mass="18098">MANPQPTDAHLRVAHSINEAIMTRDFTKRQRKILDLILRLSWGCGQKDAYIPHQRDFSVVGVYEVDIKSELSWLEVSKVITREGSFYWFNKNFDDWEVSRVKPYQPEKLSKLLSLNLNSNSPKLNKMLSKNLTNSKDSTKQIVKFSTPELASPKER</sequence>
<evidence type="ECO:0000313" key="2">
    <source>
        <dbReference type="EMBL" id="KKL70097.1"/>
    </source>
</evidence>
<comment type="caution">
    <text evidence="2">The sequence shown here is derived from an EMBL/GenBank/DDBJ whole genome shotgun (WGS) entry which is preliminary data.</text>
</comment>
<dbReference type="Gene3D" id="1.10.10.10">
    <property type="entry name" value="Winged helix-like DNA-binding domain superfamily/Winged helix DNA-binding domain"/>
    <property type="match status" value="1"/>
</dbReference>
<name>A0A0F9H451_9ZZZZ</name>
<dbReference type="InterPro" id="IPR036388">
    <property type="entry name" value="WH-like_DNA-bd_sf"/>
</dbReference>
<dbReference type="AlphaFoldDB" id="A0A0F9H451"/>
<feature type="domain" description="Bacteriophage lambda Replication protein O N-terminal" evidence="1">
    <location>
        <begin position="8"/>
        <end position="96"/>
    </location>
</feature>
<dbReference type="InterPro" id="IPR006497">
    <property type="entry name" value="Phage_lambda_VrpO_N"/>
</dbReference>
<dbReference type="Pfam" id="PF04492">
    <property type="entry name" value="Phage_rep_O"/>
    <property type="match status" value="1"/>
</dbReference>
<reference evidence="2" key="1">
    <citation type="journal article" date="2015" name="Nature">
        <title>Complex archaea that bridge the gap between prokaryotes and eukaryotes.</title>
        <authorList>
            <person name="Spang A."/>
            <person name="Saw J.H."/>
            <person name="Jorgensen S.L."/>
            <person name="Zaremba-Niedzwiedzka K."/>
            <person name="Martijn J."/>
            <person name="Lind A.E."/>
            <person name="van Eijk R."/>
            <person name="Schleper C."/>
            <person name="Guy L."/>
            <person name="Ettema T.J."/>
        </authorList>
    </citation>
    <scope>NUCLEOTIDE SEQUENCE</scope>
</reference>
<dbReference type="EMBL" id="LAZR01025998">
    <property type="protein sequence ID" value="KKL70097.1"/>
    <property type="molecule type" value="Genomic_DNA"/>
</dbReference>
<gene>
    <name evidence="2" type="ORF">LCGC14_2108350</name>
</gene>
<protein>
    <recommendedName>
        <fullName evidence="1">Bacteriophage lambda Replication protein O N-terminal domain-containing protein</fullName>
    </recommendedName>
</protein>
<proteinExistence type="predicted"/>
<organism evidence="2">
    <name type="scientific">marine sediment metagenome</name>
    <dbReference type="NCBI Taxonomy" id="412755"/>
    <lineage>
        <taxon>unclassified sequences</taxon>
        <taxon>metagenomes</taxon>
        <taxon>ecological metagenomes</taxon>
    </lineage>
</organism>
<evidence type="ECO:0000259" key="1">
    <source>
        <dbReference type="Pfam" id="PF04492"/>
    </source>
</evidence>
<accession>A0A0F9H451</accession>
<dbReference type="GO" id="GO:0006260">
    <property type="term" value="P:DNA replication"/>
    <property type="evidence" value="ECO:0007669"/>
    <property type="project" value="InterPro"/>
</dbReference>